<dbReference type="AlphaFoldDB" id="A0A9P6WYG2"/>
<sequence length="769" mass="87322">MGDFTGDTRTNSIGRQIFNWMTANNLILWNERLTHGQPTSYTFQGTSIIDYFFSTVELLTPTLRIRDDVSLNSNHKFMTLSFSIQDTLTTLPPPPRITWNINKLKRPKYRGLYRKVFIEKLSLILPPHPSLAFPDRTSACNYIDHIHDHLCHTIISTLDAVCGRRSTHIDDYLRDFWTPEMTAAFARKEYLYKKWRKARGLNCLRYWEQHQAAQAALRRLITQRRRETWRLFCQQLEQGDYTKAIAKFSRIRKNRKIKATFSTTEGPQHSADVMAQHLQQIFAGDLLPNRSRSHPHTYTTQPFDLHSCPITIDSIKQAISELPRGKAPGVDHVTLEMLLPITDTLTPILLYTFKLCWQWSYTPPSWRVAQVLPIHKKGSVSDPANFRPISLTSTFRKILEKTLQLPLEEDGPPLDIAQGGFRHSRSTLDQALCLIETCAIMRRKHNINPTLAFLDIKSAYDSVDRNYIWDSLQSSLPPALLGLLRNLFDDVQIEVIVSNATSSRFKPTTGVLQGSILSPYLYSVYINQLPTLLRDQPLNLAQPLEVCHFATSITSLLYADDVVLIADSSRLPTLLQKCEEHSQLLGYRWNPLKCAIVAPSSDTSTYFLYGTAIPSQSSFPYLGIPIGPGGHLLSNDLMQHNVNKALQTMNQMSAIGVNHKGFSPLLSVRFYSQIVRSQLEYGLAISAISPTQMKKLEDCQTKCIRRIFGGNSRSSTKANTYYDLSTDQKILSYPNFFHTSALRQVFPIGTSCQRPQSGNVAAPLPTLRA</sequence>
<dbReference type="EMBL" id="JAANQT010003367">
    <property type="protein sequence ID" value="KAG1301114.1"/>
    <property type="molecule type" value="Genomic_DNA"/>
</dbReference>
<gene>
    <name evidence="2" type="ORF">G6F64_012088</name>
</gene>
<reference evidence="2" key="1">
    <citation type="journal article" date="2020" name="Microb. Genom.">
        <title>Genetic diversity of clinical and environmental Mucorales isolates obtained from an investigation of mucormycosis cases among solid organ transplant recipients.</title>
        <authorList>
            <person name="Nguyen M.H."/>
            <person name="Kaul D."/>
            <person name="Muto C."/>
            <person name="Cheng S.J."/>
            <person name="Richter R.A."/>
            <person name="Bruno V.M."/>
            <person name="Liu G."/>
            <person name="Beyhan S."/>
            <person name="Sundermann A.J."/>
            <person name="Mounaud S."/>
            <person name="Pasculle A.W."/>
            <person name="Nierman W.C."/>
            <person name="Driscoll E."/>
            <person name="Cumbie R."/>
            <person name="Clancy C.J."/>
            <person name="Dupont C.L."/>
        </authorList>
    </citation>
    <scope>NUCLEOTIDE SEQUENCE</scope>
    <source>
        <strain evidence="2">GL11</strain>
    </source>
</reference>
<dbReference type="InterPro" id="IPR036691">
    <property type="entry name" value="Endo/exonu/phosph_ase_sf"/>
</dbReference>
<keyword evidence="3" id="KW-1185">Reference proteome</keyword>
<organism evidence="2 3">
    <name type="scientific">Rhizopus oryzae</name>
    <name type="common">Mucormycosis agent</name>
    <name type="synonym">Rhizopus arrhizus var. delemar</name>
    <dbReference type="NCBI Taxonomy" id="64495"/>
    <lineage>
        <taxon>Eukaryota</taxon>
        <taxon>Fungi</taxon>
        <taxon>Fungi incertae sedis</taxon>
        <taxon>Mucoromycota</taxon>
        <taxon>Mucoromycotina</taxon>
        <taxon>Mucoromycetes</taxon>
        <taxon>Mucorales</taxon>
        <taxon>Mucorineae</taxon>
        <taxon>Rhizopodaceae</taxon>
        <taxon>Rhizopus</taxon>
    </lineage>
</organism>
<dbReference type="InterPro" id="IPR043502">
    <property type="entry name" value="DNA/RNA_pol_sf"/>
</dbReference>
<dbReference type="PROSITE" id="PS50878">
    <property type="entry name" value="RT_POL"/>
    <property type="match status" value="1"/>
</dbReference>
<proteinExistence type="predicted"/>
<evidence type="ECO:0000259" key="1">
    <source>
        <dbReference type="PROSITE" id="PS50878"/>
    </source>
</evidence>
<protein>
    <recommendedName>
        <fullName evidence="1">Reverse transcriptase domain-containing protein</fullName>
    </recommendedName>
</protein>
<dbReference type="SUPFAM" id="SSF56219">
    <property type="entry name" value="DNase I-like"/>
    <property type="match status" value="1"/>
</dbReference>
<comment type="caution">
    <text evidence="2">The sequence shown here is derived from an EMBL/GenBank/DDBJ whole genome shotgun (WGS) entry which is preliminary data.</text>
</comment>
<dbReference type="Proteomes" id="UP000716291">
    <property type="component" value="Unassembled WGS sequence"/>
</dbReference>
<dbReference type="PANTHER" id="PTHR19446">
    <property type="entry name" value="REVERSE TRANSCRIPTASES"/>
    <property type="match status" value="1"/>
</dbReference>
<name>A0A9P6WYG2_RHIOR</name>
<dbReference type="CDD" id="cd01650">
    <property type="entry name" value="RT_nLTR_like"/>
    <property type="match status" value="1"/>
</dbReference>
<dbReference type="Pfam" id="PF00078">
    <property type="entry name" value="RVT_1"/>
    <property type="match status" value="1"/>
</dbReference>
<feature type="domain" description="Reverse transcriptase" evidence="1">
    <location>
        <begin position="355"/>
        <end position="626"/>
    </location>
</feature>
<dbReference type="SUPFAM" id="SSF56672">
    <property type="entry name" value="DNA/RNA polymerases"/>
    <property type="match status" value="1"/>
</dbReference>
<accession>A0A9P6WYG2</accession>
<evidence type="ECO:0000313" key="2">
    <source>
        <dbReference type="EMBL" id="KAG1301114.1"/>
    </source>
</evidence>
<evidence type="ECO:0000313" key="3">
    <source>
        <dbReference type="Proteomes" id="UP000716291"/>
    </source>
</evidence>
<dbReference type="InterPro" id="IPR000477">
    <property type="entry name" value="RT_dom"/>
</dbReference>
<dbReference type="Gene3D" id="3.60.10.10">
    <property type="entry name" value="Endonuclease/exonuclease/phosphatase"/>
    <property type="match status" value="1"/>
</dbReference>